<accession>A0A6M3IYF0</accession>
<reference evidence="1" key="1">
    <citation type="submission" date="2020-03" db="EMBL/GenBank/DDBJ databases">
        <title>The deep terrestrial virosphere.</title>
        <authorList>
            <person name="Holmfeldt K."/>
            <person name="Nilsson E."/>
            <person name="Simone D."/>
            <person name="Lopez-Fernandez M."/>
            <person name="Wu X."/>
            <person name="de Brujin I."/>
            <person name="Lundin D."/>
            <person name="Andersson A."/>
            <person name="Bertilsson S."/>
            <person name="Dopson M."/>
        </authorList>
    </citation>
    <scope>NUCLEOTIDE SEQUENCE</scope>
    <source>
        <strain evidence="2">MM415A00550</strain>
        <strain evidence="1">MM415B00794</strain>
    </source>
</reference>
<protein>
    <submittedName>
        <fullName evidence="1">Putative tryptophan operon leader</fullName>
    </submittedName>
</protein>
<dbReference type="EMBL" id="MT141469">
    <property type="protein sequence ID" value="QJA62368.1"/>
    <property type="molecule type" value="Genomic_DNA"/>
</dbReference>
<dbReference type="AlphaFoldDB" id="A0A6M3IYF0"/>
<evidence type="ECO:0000313" key="2">
    <source>
        <dbReference type="EMBL" id="QJA81380.1"/>
    </source>
</evidence>
<name>A0A6M3IYF0_9ZZZZ</name>
<proteinExistence type="predicted"/>
<sequence length="207" mass="23106">MDKEKLRKGIGVAIQTCPPDKKCPYDKMRVNENVCVECITDSILSLLPQAEPENKCPRCDGFGKVPGYTSINPYDIARYIECPECKGTEDKPSPDLVEPVADFIEAYKDAAERNALAETPKETAEYLISLILPSIEQEAHAKGYNDALKECSLITPDDVQQARKQILKPYLHTSQTVYQKWDGSGYRKLTIPIDEDEYQSLVSGEGG</sequence>
<gene>
    <name evidence="2" type="ORF">MM415A00550_0012</name>
    <name evidence="1" type="ORF">MM415B00794_0024</name>
</gene>
<evidence type="ECO:0000313" key="1">
    <source>
        <dbReference type="EMBL" id="QJA62368.1"/>
    </source>
</evidence>
<dbReference type="EMBL" id="MT142457">
    <property type="protein sequence ID" value="QJA81380.1"/>
    <property type="molecule type" value="Genomic_DNA"/>
</dbReference>
<organism evidence="1">
    <name type="scientific">viral metagenome</name>
    <dbReference type="NCBI Taxonomy" id="1070528"/>
    <lineage>
        <taxon>unclassified sequences</taxon>
        <taxon>metagenomes</taxon>
        <taxon>organismal metagenomes</taxon>
    </lineage>
</organism>